<dbReference type="SUPFAM" id="SSF53474">
    <property type="entry name" value="alpha/beta-Hydrolases"/>
    <property type="match status" value="1"/>
</dbReference>
<sequence>MGLSSPVSPVWINPIRLRKNDALDNKPFSRCLRLSLTNDEHSKLMTKSPEREVSHSLPVAGGLSIRYRLWRAPKQPRPVIVLLHGVASNISRWSEFVEQTTLKDTWDILRIDLRGHGEPVWRGKLNIDVWCQDLLRVLDHEHYTRALLIGHSLGVQIAVNFASRHPSRVVGLVLIDPILGKALVGHLRLASRFIPILRLAVMAVS</sequence>
<feature type="non-terminal residue" evidence="3">
    <location>
        <position position="205"/>
    </location>
</feature>
<evidence type="ECO:0000313" key="3">
    <source>
        <dbReference type="EMBL" id="KKL54497.1"/>
    </source>
</evidence>
<dbReference type="PANTHER" id="PTHR46118">
    <property type="entry name" value="PROTEIN ABHD11"/>
    <property type="match status" value="1"/>
</dbReference>
<feature type="domain" description="Serine aminopeptidase S33" evidence="2">
    <location>
        <begin position="75"/>
        <end position="183"/>
    </location>
</feature>
<dbReference type="Pfam" id="PF12146">
    <property type="entry name" value="Hydrolase_4"/>
    <property type="match status" value="1"/>
</dbReference>
<accession>A0A0F9FTN4</accession>
<gene>
    <name evidence="3" type="ORF">LCGC14_2264830</name>
</gene>
<dbReference type="EMBL" id="LAZR01031179">
    <property type="protein sequence ID" value="KKL54497.1"/>
    <property type="molecule type" value="Genomic_DNA"/>
</dbReference>
<dbReference type="PANTHER" id="PTHR46118:SF4">
    <property type="entry name" value="PROTEIN ABHD11"/>
    <property type="match status" value="1"/>
</dbReference>
<dbReference type="GO" id="GO:0052689">
    <property type="term" value="F:carboxylic ester hydrolase activity"/>
    <property type="evidence" value="ECO:0007669"/>
    <property type="project" value="TreeGrafter"/>
</dbReference>
<organism evidence="3">
    <name type="scientific">marine sediment metagenome</name>
    <dbReference type="NCBI Taxonomy" id="412755"/>
    <lineage>
        <taxon>unclassified sequences</taxon>
        <taxon>metagenomes</taxon>
        <taxon>ecological metagenomes</taxon>
    </lineage>
</organism>
<name>A0A0F9FTN4_9ZZZZ</name>
<keyword evidence="1" id="KW-0378">Hydrolase</keyword>
<dbReference type="InterPro" id="IPR022742">
    <property type="entry name" value="Hydrolase_4"/>
</dbReference>
<dbReference type="InterPro" id="IPR029058">
    <property type="entry name" value="AB_hydrolase_fold"/>
</dbReference>
<comment type="caution">
    <text evidence="3">The sequence shown here is derived from an EMBL/GenBank/DDBJ whole genome shotgun (WGS) entry which is preliminary data.</text>
</comment>
<protein>
    <recommendedName>
        <fullName evidence="2">Serine aminopeptidase S33 domain-containing protein</fullName>
    </recommendedName>
</protein>
<proteinExistence type="predicted"/>
<evidence type="ECO:0000256" key="1">
    <source>
        <dbReference type="ARBA" id="ARBA00022801"/>
    </source>
</evidence>
<dbReference type="AlphaFoldDB" id="A0A0F9FTN4"/>
<evidence type="ECO:0000259" key="2">
    <source>
        <dbReference type="Pfam" id="PF12146"/>
    </source>
</evidence>
<dbReference type="Gene3D" id="3.40.50.1820">
    <property type="entry name" value="alpha/beta hydrolase"/>
    <property type="match status" value="1"/>
</dbReference>
<reference evidence="3" key="1">
    <citation type="journal article" date="2015" name="Nature">
        <title>Complex archaea that bridge the gap between prokaryotes and eukaryotes.</title>
        <authorList>
            <person name="Spang A."/>
            <person name="Saw J.H."/>
            <person name="Jorgensen S.L."/>
            <person name="Zaremba-Niedzwiedzka K."/>
            <person name="Martijn J."/>
            <person name="Lind A.E."/>
            <person name="van Eijk R."/>
            <person name="Schleper C."/>
            <person name="Guy L."/>
            <person name="Ettema T.J."/>
        </authorList>
    </citation>
    <scope>NUCLEOTIDE SEQUENCE</scope>
</reference>